<feature type="compositionally biased region" description="Polar residues" evidence="1">
    <location>
        <begin position="41"/>
        <end position="55"/>
    </location>
</feature>
<evidence type="ECO:0000313" key="2">
    <source>
        <dbReference type="EMBL" id="RVW90293.1"/>
    </source>
</evidence>
<feature type="compositionally biased region" description="Low complexity" evidence="1">
    <location>
        <begin position="62"/>
        <end position="71"/>
    </location>
</feature>
<dbReference type="Proteomes" id="UP000288805">
    <property type="component" value="Unassembled WGS sequence"/>
</dbReference>
<evidence type="ECO:0000256" key="1">
    <source>
        <dbReference type="SAM" id="MobiDB-lite"/>
    </source>
</evidence>
<feature type="region of interest" description="Disordered" evidence="1">
    <location>
        <begin position="37"/>
        <end position="72"/>
    </location>
</feature>
<dbReference type="AlphaFoldDB" id="A0A438I0R4"/>
<sequence length="186" mass="20309">MERDSFWKKVITGKYGEVVGGWCSRAVREKCEGRCGRQSRVGRSNLNHKSLSPSGQELRGVESSSFNSESSGTADLQQNIISKLTLVLKPSAAEQTLDRGDEVSCGLLQRHEFLGTKGKKYKGGSGQKLKSPSKAVEFPSSGSPSSGVIDLPQKVIPQSTLMLLNQSTIFAEQDEDRECFVLAPHY</sequence>
<name>A0A438I0R4_VITVI</name>
<dbReference type="EMBL" id="QGNW01000156">
    <property type="protein sequence ID" value="RVW90293.1"/>
    <property type="molecule type" value="Genomic_DNA"/>
</dbReference>
<feature type="region of interest" description="Disordered" evidence="1">
    <location>
        <begin position="119"/>
        <end position="150"/>
    </location>
</feature>
<accession>A0A438I0R4</accession>
<evidence type="ECO:0000313" key="3">
    <source>
        <dbReference type="Proteomes" id="UP000288805"/>
    </source>
</evidence>
<proteinExistence type="predicted"/>
<gene>
    <name evidence="2" type="ORF">CK203_036703</name>
</gene>
<protein>
    <submittedName>
        <fullName evidence="2">Uncharacterized protein</fullName>
    </submittedName>
</protein>
<reference evidence="2 3" key="1">
    <citation type="journal article" date="2018" name="PLoS Genet.">
        <title>Population sequencing reveals clonal diversity and ancestral inbreeding in the grapevine cultivar Chardonnay.</title>
        <authorList>
            <person name="Roach M.J."/>
            <person name="Johnson D.L."/>
            <person name="Bohlmann J."/>
            <person name="van Vuuren H.J."/>
            <person name="Jones S.J."/>
            <person name="Pretorius I.S."/>
            <person name="Schmidt S.A."/>
            <person name="Borneman A.R."/>
        </authorList>
    </citation>
    <scope>NUCLEOTIDE SEQUENCE [LARGE SCALE GENOMIC DNA]</scope>
    <source>
        <strain evidence="3">cv. Chardonnay</strain>
        <tissue evidence="2">Leaf</tissue>
    </source>
</reference>
<organism evidence="2 3">
    <name type="scientific">Vitis vinifera</name>
    <name type="common">Grape</name>
    <dbReference type="NCBI Taxonomy" id="29760"/>
    <lineage>
        <taxon>Eukaryota</taxon>
        <taxon>Viridiplantae</taxon>
        <taxon>Streptophyta</taxon>
        <taxon>Embryophyta</taxon>
        <taxon>Tracheophyta</taxon>
        <taxon>Spermatophyta</taxon>
        <taxon>Magnoliopsida</taxon>
        <taxon>eudicotyledons</taxon>
        <taxon>Gunneridae</taxon>
        <taxon>Pentapetalae</taxon>
        <taxon>rosids</taxon>
        <taxon>Vitales</taxon>
        <taxon>Vitaceae</taxon>
        <taxon>Viteae</taxon>
        <taxon>Vitis</taxon>
    </lineage>
</organism>
<comment type="caution">
    <text evidence="2">The sequence shown here is derived from an EMBL/GenBank/DDBJ whole genome shotgun (WGS) entry which is preliminary data.</text>
</comment>